<protein>
    <recommendedName>
        <fullName evidence="4">Tubulin--tyrosine ligase-like protein 5</fullName>
    </recommendedName>
</protein>
<evidence type="ECO:0000313" key="6">
    <source>
        <dbReference type="EMBL" id="OHT16236.1"/>
    </source>
</evidence>
<comment type="caution">
    <text evidence="6">The sequence shown here is derived from an EMBL/GenBank/DDBJ whole genome shotgun (WGS) entry which is preliminary data.</text>
</comment>
<dbReference type="PROSITE" id="PS51221">
    <property type="entry name" value="TTL"/>
    <property type="match status" value="1"/>
</dbReference>
<dbReference type="VEuPathDB" id="TrichDB:TRFO_41944"/>
<keyword evidence="7" id="KW-1185">Reference proteome</keyword>
<dbReference type="GO" id="GO:0036064">
    <property type="term" value="C:ciliary basal body"/>
    <property type="evidence" value="ECO:0007669"/>
    <property type="project" value="TreeGrafter"/>
</dbReference>
<evidence type="ECO:0000256" key="4">
    <source>
        <dbReference type="ARBA" id="ARBA00041448"/>
    </source>
</evidence>
<dbReference type="InterPro" id="IPR004344">
    <property type="entry name" value="TTL/TTLL_fam"/>
</dbReference>
<dbReference type="Gene3D" id="3.30.470.20">
    <property type="entry name" value="ATP-grasp fold, B domain"/>
    <property type="match status" value="1"/>
</dbReference>
<sequence>MEKLNHLFDNIPLPYDYVIFPSPNEPHAPKIPGMFYYVNRAITGITRRAFIHGGLTQSATFNRWNASWGRQYEAPQYNKCLSWQKINHFAGAFLMGRKDDFHQRMEELKERDPEIATFYPESYLLPKNNEEFREVFYQRTTWIYKPYASARGNGIELIKSIDAKDIPIKRGIYQVYIEKPLLITKRKFDLRLYVMVTSVNPLIIYMHENGMARFATHEYVEDASISDLQMHLTNFSLNKDDDSFIMSSGKEIIQNSKWSIQFFLDYLEKQGIDVKQLMKKIEKVVIASFIAGMTTVREHHFNCIKHRHTSYELYGVDVILDQDLNPYIMEINISPSMDTTGSKLDREIKFPLLIDTLNKARIIKCNSKSKDPCPSIASLDILWRKSMSEERVKDVVNNKVDPWENPVFADFTFIRDFLEENKIPTKYRRVYPKRKTMSMFSKCFSRKLYSDIVFQKWIEMSMEKRYEVIEKSFATYQNTMDQLIRPEKNEKPFVVNLIENAEIQQKETCL</sequence>
<dbReference type="PANTHER" id="PTHR12241:SF145">
    <property type="entry name" value="TUBULIN POLYGLUTAMYLASE TTLL5"/>
    <property type="match status" value="1"/>
</dbReference>
<dbReference type="GO" id="GO:0070740">
    <property type="term" value="F:tubulin-glutamic acid ligase activity"/>
    <property type="evidence" value="ECO:0007669"/>
    <property type="project" value="TreeGrafter"/>
</dbReference>
<dbReference type="PANTHER" id="PTHR12241">
    <property type="entry name" value="TUBULIN POLYGLUTAMYLASE"/>
    <property type="match status" value="1"/>
</dbReference>
<dbReference type="SUPFAM" id="SSF56059">
    <property type="entry name" value="Glutathione synthetase ATP-binding domain-like"/>
    <property type="match status" value="1"/>
</dbReference>
<keyword evidence="3" id="KW-0067">ATP-binding</keyword>
<dbReference type="EMBL" id="MLAK01000130">
    <property type="protein sequence ID" value="OHT16236.1"/>
    <property type="molecule type" value="Genomic_DNA"/>
</dbReference>
<comment type="catalytic activity">
    <reaction evidence="5">
        <text>L-glutamyl-[protein] + L-glutamate + ATP = gamma-L-glutamyl-L-glutamyl-[protein] + ADP + phosphate + H(+)</text>
        <dbReference type="Rhea" id="RHEA:60144"/>
        <dbReference type="Rhea" id="RHEA-COMP:10208"/>
        <dbReference type="Rhea" id="RHEA-COMP:15517"/>
        <dbReference type="ChEBI" id="CHEBI:15378"/>
        <dbReference type="ChEBI" id="CHEBI:29973"/>
        <dbReference type="ChEBI" id="CHEBI:29985"/>
        <dbReference type="ChEBI" id="CHEBI:30616"/>
        <dbReference type="ChEBI" id="CHEBI:43474"/>
        <dbReference type="ChEBI" id="CHEBI:143622"/>
        <dbReference type="ChEBI" id="CHEBI:456216"/>
    </reaction>
    <physiologicalReaction direction="left-to-right" evidence="5">
        <dbReference type="Rhea" id="RHEA:60145"/>
    </physiologicalReaction>
</comment>
<dbReference type="RefSeq" id="XP_068369372.1">
    <property type="nucleotide sequence ID" value="XM_068514054.1"/>
</dbReference>
<dbReference type="Pfam" id="PF03133">
    <property type="entry name" value="TTL"/>
    <property type="match status" value="1"/>
</dbReference>
<evidence type="ECO:0000256" key="1">
    <source>
        <dbReference type="ARBA" id="ARBA00022598"/>
    </source>
</evidence>
<evidence type="ECO:0000313" key="7">
    <source>
        <dbReference type="Proteomes" id="UP000179807"/>
    </source>
</evidence>
<accession>A0A1J4L2P2</accession>
<dbReference type="GO" id="GO:0005524">
    <property type="term" value="F:ATP binding"/>
    <property type="evidence" value="ECO:0007669"/>
    <property type="project" value="UniProtKB-KW"/>
</dbReference>
<evidence type="ECO:0000256" key="2">
    <source>
        <dbReference type="ARBA" id="ARBA00022741"/>
    </source>
</evidence>
<dbReference type="GeneID" id="94848758"/>
<proteinExistence type="predicted"/>
<dbReference type="AlphaFoldDB" id="A0A1J4L2P2"/>
<dbReference type="GO" id="GO:0000226">
    <property type="term" value="P:microtubule cytoskeleton organization"/>
    <property type="evidence" value="ECO:0007669"/>
    <property type="project" value="TreeGrafter"/>
</dbReference>
<dbReference type="GO" id="GO:0015631">
    <property type="term" value="F:tubulin binding"/>
    <property type="evidence" value="ECO:0007669"/>
    <property type="project" value="TreeGrafter"/>
</dbReference>
<organism evidence="6 7">
    <name type="scientific">Tritrichomonas foetus</name>
    <dbReference type="NCBI Taxonomy" id="1144522"/>
    <lineage>
        <taxon>Eukaryota</taxon>
        <taxon>Metamonada</taxon>
        <taxon>Parabasalia</taxon>
        <taxon>Tritrichomonadida</taxon>
        <taxon>Tritrichomonadidae</taxon>
        <taxon>Tritrichomonas</taxon>
    </lineage>
</organism>
<keyword evidence="1 6" id="KW-0436">Ligase</keyword>
<evidence type="ECO:0000256" key="5">
    <source>
        <dbReference type="ARBA" id="ARBA00049274"/>
    </source>
</evidence>
<evidence type="ECO:0000256" key="3">
    <source>
        <dbReference type="ARBA" id="ARBA00022840"/>
    </source>
</evidence>
<keyword evidence="2" id="KW-0547">Nucleotide-binding</keyword>
<gene>
    <name evidence="6" type="ORF">TRFO_41944</name>
</gene>
<dbReference type="OrthoDB" id="202825at2759"/>
<name>A0A1J4L2P2_9EUKA</name>
<reference evidence="6" key="1">
    <citation type="submission" date="2016-10" db="EMBL/GenBank/DDBJ databases">
        <authorList>
            <person name="Benchimol M."/>
            <person name="Almeida L.G."/>
            <person name="Vasconcelos A.T."/>
            <person name="Perreira-Neves A."/>
            <person name="Rosa I.A."/>
            <person name="Tasca T."/>
            <person name="Bogo M.R."/>
            <person name="de Souza W."/>
        </authorList>
    </citation>
    <scope>NUCLEOTIDE SEQUENCE [LARGE SCALE GENOMIC DNA]</scope>
    <source>
        <strain evidence="6">K</strain>
    </source>
</reference>
<dbReference type="Proteomes" id="UP000179807">
    <property type="component" value="Unassembled WGS sequence"/>
</dbReference>